<proteinExistence type="predicted"/>
<dbReference type="EMBL" id="HACG01038680">
    <property type="protein sequence ID" value="CEK85545.1"/>
    <property type="molecule type" value="Transcribed_RNA"/>
</dbReference>
<dbReference type="GO" id="GO:0042393">
    <property type="term" value="F:histone binding"/>
    <property type="evidence" value="ECO:0007669"/>
    <property type="project" value="TreeGrafter"/>
</dbReference>
<feature type="compositionally biased region" description="Basic and acidic residues" evidence="1">
    <location>
        <begin position="229"/>
        <end position="291"/>
    </location>
</feature>
<dbReference type="PANTHER" id="PTHR12247">
    <property type="entry name" value="POLYCOMB GROUP PROTEIN"/>
    <property type="match status" value="1"/>
</dbReference>
<dbReference type="InterPro" id="IPR050548">
    <property type="entry name" value="PcG_chromatin_remod_factors"/>
</dbReference>
<dbReference type="Gene3D" id="1.10.150.50">
    <property type="entry name" value="Transcription Factor, Ets-1"/>
    <property type="match status" value="1"/>
</dbReference>
<evidence type="ECO:0000259" key="2">
    <source>
        <dbReference type="PROSITE" id="PS50105"/>
    </source>
</evidence>
<dbReference type="GO" id="GO:0045892">
    <property type="term" value="P:negative regulation of DNA-templated transcription"/>
    <property type="evidence" value="ECO:0007669"/>
    <property type="project" value="TreeGrafter"/>
</dbReference>
<dbReference type="GO" id="GO:0003682">
    <property type="term" value="F:chromatin binding"/>
    <property type="evidence" value="ECO:0007669"/>
    <property type="project" value="TreeGrafter"/>
</dbReference>
<reference evidence="3" key="1">
    <citation type="submission" date="2014-12" db="EMBL/GenBank/DDBJ databases">
        <title>Insight into the proteome of Arion vulgaris.</title>
        <authorList>
            <person name="Aradska J."/>
            <person name="Bulat T."/>
            <person name="Smidak R."/>
            <person name="Sarate P."/>
            <person name="Gangsoo J."/>
            <person name="Sialana F."/>
            <person name="Bilban M."/>
            <person name="Lubec G."/>
        </authorList>
    </citation>
    <scope>NUCLEOTIDE SEQUENCE</scope>
    <source>
        <tissue evidence="3">Skin</tissue>
    </source>
</reference>
<protein>
    <recommendedName>
        <fullName evidence="2">SAM domain-containing protein</fullName>
    </recommendedName>
</protein>
<feature type="compositionally biased region" description="Polar residues" evidence="1">
    <location>
        <begin position="120"/>
        <end position="130"/>
    </location>
</feature>
<feature type="domain" description="SAM" evidence="2">
    <location>
        <begin position="572"/>
        <end position="618"/>
    </location>
</feature>
<feature type="region of interest" description="Disordered" evidence="1">
    <location>
        <begin position="119"/>
        <end position="316"/>
    </location>
</feature>
<dbReference type="InterPro" id="IPR001660">
    <property type="entry name" value="SAM"/>
</dbReference>
<feature type="compositionally biased region" description="Basic and acidic residues" evidence="1">
    <location>
        <begin position="192"/>
        <end position="210"/>
    </location>
</feature>
<dbReference type="AlphaFoldDB" id="A0A0B7B0B9"/>
<dbReference type="SUPFAM" id="SSF47769">
    <property type="entry name" value="SAM/Pointed domain"/>
    <property type="match status" value="1"/>
</dbReference>
<accession>A0A0B7B0B9</accession>
<sequence length="662" mass="74540">ITPAHVLSNDIKRLDNVRDCVDMKVETVDDNMAPTELTKHSEVSYSGIKVEEKHDLISEPLLPSHTVAAATLAVSTFSGMCSQPLSVATSSTNVKSEHIWVPPRLSPQGDAAHHIHRAHNSNNIPRSPSDFTHPDSGHIRGDDHATFVHRKDRDHPDISKKTDRPSLTKDSEHENTKAENKMPVTSSPKEFQSIERHLTPNCENGRHGVKGESSQIKLAYTGHTITNEKSARDREREDRHRQRVKEERNRKEREERNRKDREREDRREYERREEKETEKRRQEDKDRREVAKIQAEGSSNKEAAAVSGTVDLSRRPPGGVAEAAAFSDYMRMLAAGHGHSYISPTMSYMPTLLPFRPQETSIPTQFFHPMTAYSHQLNSLPKDPVMYQTAGGVFSNYGTSPFGPLHSLLQRPQYPTQQTILDYQRSLTAASAYPWPAAYPYFIHDVNSTSTSASSSSSSSSSSAKRSNTEIEVAMEMNTKRMRLDGRLLDYSNPWDYFAAAASQHQHLPSMMPSLPCGLESANMAKTAEYLRKRYMDYGPQAAAYLSTFPEYARSAYHCACADHREDNIRMWSVEDVCKFLTSLDGCAVYSDHFREQRVTGRILALLTSDHLVKNMGMKMGPAVLLSEAVARKVQDSNNMANCEACRNFALSQPLHPMALPL</sequence>
<dbReference type="SMART" id="SM00454">
    <property type="entry name" value="SAM"/>
    <property type="match status" value="1"/>
</dbReference>
<dbReference type="Pfam" id="PF00536">
    <property type="entry name" value="SAM_1"/>
    <property type="match status" value="1"/>
</dbReference>
<evidence type="ECO:0000256" key="1">
    <source>
        <dbReference type="SAM" id="MobiDB-lite"/>
    </source>
</evidence>
<gene>
    <name evidence="3" type="primary">ORF148765</name>
</gene>
<dbReference type="InterPro" id="IPR013761">
    <property type="entry name" value="SAM/pointed_sf"/>
</dbReference>
<feature type="non-terminal residue" evidence="3">
    <location>
        <position position="1"/>
    </location>
</feature>
<feature type="compositionally biased region" description="Basic and acidic residues" evidence="1">
    <location>
        <begin position="132"/>
        <end position="180"/>
    </location>
</feature>
<organism evidence="3">
    <name type="scientific">Arion vulgaris</name>
    <dbReference type="NCBI Taxonomy" id="1028688"/>
    <lineage>
        <taxon>Eukaryota</taxon>
        <taxon>Metazoa</taxon>
        <taxon>Spiralia</taxon>
        <taxon>Lophotrochozoa</taxon>
        <taxon>Mollusca</taxon>
        <taxon>Gastropoda</taxon>
        <taxon>Heterobranchia</taxon>
        <taxon>Euthyneura</taxon>
        <taxon>Panpulmonata</taxon>
        <taxon>Eupulmonata</taxon>
        <taxon>Stylommatophora</taxon>
        <taxon>Helicina</taxon>
        <taxon>Arionoidea</taxon>
        <taxon>Arionidae</taxon>
        <taxon>Arion</taxon>
    </lineage>
</organism>
<name>A0A0B7B0B9_9EUPU</name>
<dbReference type="GO" id="GO:0035102">
    <property type="term" value="C:PRC1 complex"/>
    <property type="evidence" value="ECO:0007669"/>
    <property type="project" value="TreeGrafter"/>
</dbReference>
<dbReference type="PROSITE" id="PS50105">
    <property type="entry name" value="SAM_DOMAIN"/>
    <property type="match status" value="1"/>
</dbReference>
<evidence type="ECO:0000313" key="3">
    <source>
        <dbReference type="EMBL" id="CEK85545.1"/>
    </source>
</evidence>
<dbReference type="CDD" id="cd09509">
    <property type="entry name" value="SAM_Polycomb"/>
    <property type="match status" value="1"/>
</dbReference>
<dbReference type="PANTHER" id="PTHR12247:SF138">
    <property type="entry name" value="POLYHOMEOTIC DISTAL, ISOFORM A-RELATED"/>
    <property type="match status" value="1"/>
</dbReference>